<dbReference type="PANTHER" id="PTHR19433">
    <property type="entry name" value="T-CELL RECEPTOR ALPHA CHAIN V REGION-RELATED"/>
    <property type="match status" value="1"/>
</dbReference>
<evidence type="ECO:0000256" key="2">
    <source>
        <dbReference type="ARBA" id="ARBA00022475"/>
    </source>
</evidence>
<dbReference type="GO" id="GO:0002376">
    <property type="term" value="P:immune system process"/>
    <property type="evidence" value="ECO:0007669"/>
    <property type="project" value="UniProtKB-KW"/>
</dbReference>
<dbReference type="SMART" id="SM00406">
    <property type="entry name" value="IGv"/>
    <property type="match status" value="2"/>
</dbReference>
<dbReference type="Proteomes" id="UP000504632">
    <property type="component" value="Chromosome 7"/>
</dbReference>
<protein>
    <submittedName>
        <fullName evidence="10">Uncharacterized protein LOC115816210</fullName>
    </submittedName>
</protein>
<dbReference type="InterPro" id="IPR003599">
    <property type="entry name" value="Ig_sub"/>
</dbReference>
<dbReference type="GO" id="GO:0009617">
    <property type="term" value="P:response to bacterium"/>
    <property type="evidence" value="ECO:0007669"/>
    <property type="project" value="TreeGrafter"/>
</dbReference>
<evidence type="ECO:0000256" key="6">
    <source>
        <dbReference type="ARBA" id="ARBA00023157"/>
    </source>
</evidence>
<evidence type="ECO:0000256" key="3">
    <source>
        <dbReference type="ARBA" id="ARBA00022729"/>
    </source>
</evidence>
<evidence type="ECO:0000256" key="5">
    <source>
        <dbReference type="ARBA" id="ARBA00023136"/>
    </source>
</evidence>
<evidence type="ECO:0000256" key="4">
    <source>
        <dbReference type="ARBA" id="ARBA00022859"/>
    </source>
</evidence>
<dbReference type="RefSeq" id="XP_030635037.1">
    <property type="nucleotide sequence ID" value="XM_030779177.1"/>
</dbReference>
<dbReference type="InterPro" id="IPR036179">
    <property type="entry name" value="Ig-like_dom_sf"/>
</dbReference>
<feature type="domain" description="Ig-like" evidence="8">
    <location>
        <begin position="5"/>
        <end position="117"/>
    </location>
</feature>
<dbReference type="OrthoDB" id="6370831at2759"/>
<accession>A0A6J2VSI7</accession>
<dbReference type="SMART" id="SM00409">
    <property type="entry name" value="IG"/>
    <property type="match status" value="2"/>
</dbReference>
<dbReference type="SUPFAM" id="SSF48726">
    <property type="entry name" value="Immunoglobulin"/>
    <property type="match status" value="2"/>
</dbReference>
<dbReference type="PANTHER" id="PTHR19433:SF133">
    <property type="entry name" value="IMMUNE-TYPE RECEPTOR 5 PRECURSOR-RELATED"/>
    <property type="match status" value="1"/>
</dbReference>
<dbReference type="InterPro" id="IPR013106">
    <property type="entry name" value="Ig_V-set"/>
</dbReference>
<keyword evidence="9" id="KW-1185">Reference proteome</keyword>
<sequence>MPLDPEISMEQATEGEAGGLFKIVQPRPTLLTEVGKDVTLTCFHPEGQINKVMWFKQAIGQKPLLIADSYHHSQPSEYRNNFKEGQRFTATRGHGSFNLSISKTETSDSATYYCAVSFINIVSFGDGAVLIIKGPDDNRGTILQEPVLELIQPGASVTLQCKILTEICAGEHSVYWFRHGSGESHPGIIYTHGNRSDQCEKRSEAGSPTLSCVYHLPKKKLSLSDAGTYYCAVATCGEILFGTGISIKTDGDNMRSVDDQTDTPGLQGDGVTELNYIALRFSGRGMTVKTERGHEETLYTGLNCME</sequence>
<keyword evidence="4" id="KW-0391">Immunity</keyword>
<dbReference type="InParanoid" id="A0A6J2VSI7"/>
<keyword evidence="5" id="KW-0472">Membrane</keyword>
<organism evidence="9 10">
    <name type="scientific">Chanos chanos</name>
    <name type="common">Milkfish</name>
    <name type="synonym">Mugil chanos</name>
    <dbReference type="NCBI Taxonomy" id="29144"/>
    <lineage>
        <taxon>Eukaryota</taxon>
        <taxon>Metazoa</taxon>
        <taxon>Chordata</taxon>
        <taxon>Craniata</taxon>
        <taxon>Vertebrata</taxon>
        <taxon>Euteleostomi</taxon>
        <taxon>Actinopterygii</taxon>
        <taxon>Neopterygii</taxon>
        <taxon>Teleostei</taxon>
        <taxon>Ostariophysi</taxon>
        <taxon>Gonorynchiformes</taxon>
        <taxon>Chanidae</taxon>
        <taxon>Chanos</taxon>
    </lineage>
</organism>
<dbReference type="GO" id="GO:0005886">
    <property type="term" value="C:plasma membrane"/>
    <property type="evidence" value="ECO:0007669"/>
    <property type="project" value="UniProtKB-SubCell"/>
</dbReference>
<dbReference type="CDD" id="cd00099">
    <property type="entry name" value="IgV"/>
    <property type="match status" value="1"/>
</dbReference>
<dbReference type="AlphaFoldDB" id="A0A6J2VSI7"/>
<proteinExistence type="predicted"/>
<feature type="domain" description="Ig-like" evidence="8">
    <location>
        <begin position="135"/>
        <end position="233"/>
    </location>
</feature>
<dbReference type="InterPro" id="IPR052051">
    <property type="entry name" value="TCR_complex_component"/>
</dbReference>
<keyword evidence="2" id="KW-1003">Cell membrane</keyword>
<keyword evidence="3" id="KW-0732">Signal</keyword>
<comment type="subcellular location">
    <subcellularLocation>
        <location evidence="1">Cell membrane</location>
    </subcellularLocation>
</comment>
<name>A0A6J2VSI7_CHACN</name>
<evidence type="ECO:0000256" key="7">
    <source>
        <dbReference type="ARBA" id="ARBA00023180"/>
    </source>
</evidence>
<dbReference type="Gene3D" id="2.60.40.10">
    <property type="entry name" value="Immunoglobulins"/>
    <property type="match status" value="2"/>
</dbReference>
<gene>
    <name evidence="10" type="primary">LOC115816210</name>
</gene>
<evidence type="ECO:0000259" key="8">
    <source>
        <dbReference type="PROSITE" id="PS50835"/>
    </source>
</evidence>
<dbReference type="InterPro" id="IPR007110">
    <property type="entry name" value="Ig-like_dom"/>
</dbReference>
<dbReference type="InterPro" id="IPR013783">
    <property type="entry name" value="Ig-like_fold"/>
</dbReference>
<evidence type="ECO:0000256" key="1">
    <source>
        <dbReference type="ARBA" id="ARBA00004236"/>
    </source>
</evidence>
<evidence type="ECO:0000313" key="9">
    <source>
        <dbReference type="Proteomes" id="UP000504632"/>
    </source>
</evidence>
<reference evidence="10" key="1">
    <citation type="submission" date="2025-08" db="UniProtKB">
        <authorList>
            <consortium name="RefSeq"/>
        </authorList>
    </citation>
    <scope>IDENTIFICATION</scope>
</reference>
<keyword evidence="6" id="KW-1015">Disulfide bond</keyword>
<dbReference type="Pfam" id="PF07686">
    <property type="entry name" value="V-set"/>
    <property type="match status" value="2"/>
</dbReference>
<evidence type="ECO:0000313" key="10">
    <source>
        <dbReference type="RefSeq" id="XP_030635037.1"/>
    </source>
</evidence>
<dbReference type="PROSITE" id="PS50835">
    <property type="entry name" value="IG_LIKE"/>
    <property type="match status" value="2"/>
</dbReference>
<keyword evidence="7" id="KW-0325">Glycoprotein</keyword>
<dbReference type="GeneID" id="115816210"/>